<reference evidence="2" key="1">
    <citation type="journal article" date="2019" name="Science">
        <title>Mutation of a bHLH transcription factor allowed almond domestication.</title>
        <authorList>
            <person name="Sanchez-Perez R."/>
            <person name="Pavan S."/>
            <person name="Mazzeo R."/>
            <person name="Moldovan C."/>
            <person name="Aiese Cigliano R."/>
            <person name="Del Cueto J."/>
            <person name="Ricciardi F."/>
            <person name="Lotti C."/>
            <person name="Ricciardi L."/>
            <person name="Dicenta F."/>
            <person name="Lopez-Marques R.L."/>
            <person name="Lindberg Moller B."/>
        </authorList>
    </citation>
    <scope>NUCLEOTIDE SEQUENCE</scope>
</reference>
<proteinExistence type="predicted"/>
<dbReference type="AlphaFoldDB" id="A0A5H2XTC8"/>
<gene>
    <name evidence="2" type="ORF">Prudu_1287S000100</name>
</gene>
<name>A0A5H2XTC8_PRUDU</name>
<organism evidence="2">
    <name type="scientific">Prunus dulcis</name>
    <name type="common">Almond</name>
    <name type="synonym">Amygdalus dulcis</name>
    <dbReference type="NCBI Taxonomy" id="3755"/>
    <lineage>
        <taxon>Eukaryota</taxon>
        <taxon>Viridiplantae</taxon>
        <taxon>Streptophyta</taxon>
        <taxon>Embryophyta</taxon>
        <taxon>Tracheophyta</taxon>
        <taxon>Spermatophyta</taxon>
        <taxon>Magnoliopsida</taxon>
        <taxon>eudicotyledons</taxon>
        <taxon>Gunneridae</taxon>
        <taxon>Pentapetalae</taxon>
        <taxon>rosids</taxon>
        <taxon>fabids</taxon>
        <taxon>Rosales</taxon>
        <taxon>Rosaceae</taxon>
        <taxon>Amygdaloideae</taxon>
        <taxon>Amygdaleae</taxon>
        <taxon>Prunus</taxon>
    </lineage>
</organism>
<sequence>MRGSQILFAGSTRPTRASPTFSPSSPPPPSSPVAASTSSTWVLSKKIYTDKLSFVTKLGLGPNLQALVVHISHQPRLRDQNKIASAGINLKVQRSGPFQIFNGGLSNDNMQQVASMSVEVFTKGSESNFNGNFSHPVQLGAFPM</sequence>
<accession>A0A5H2XTC8</accession>
<evidence type="ECO:0000256" key="1">
    <source>
        <dbReference type="SAM" id="MobiDB-lite"/>
    </source>
</evidence>
<dbReference type="EMBL" id="AP021624">
    <property type="protein sequence ID" value="BBN69954.1"/>
    <property type="molecule type" value="Genomic_DNA"/>
</dbReference>
<feature type="compositionally biased region" description="Low complexity" evidence="1">
    <location>
        <begin position="11"/>
        <end position="23"/>
    </location>
</feature>
<feature type="region of interest" description="Disordered" evidence="1">
    <location>
        <begin position="1"/>
        <end position="36"/>
    </location>
</feature>
<evidence type="ECO:0000313" key="2">
    <source>
        <dbReference type="EMBL" id="BBN69954.1"/>
    </source>
</evidence>
<protein>
    <submittedName>
        <fullName evidence="2">Uncharacterized protein</fullName>
    </submittedName>
</protein>